<feature type="transmembrane region" description="Helical" evidence="5">
    <location>
        <begin position="64"/>
        <end position="82"/>
    </location>
</feature>
<keyword evidence="2 5" id="KW-0812">Transmembrane</keyword>
<gene>
    <name evidence="7" type="primary">ynaI_1</name>
    <name evidence="7" type="ORF">SMSP2_01523</name>
</gene>
<dbReference type="RefSeq" id="WP_222566300.1">
    <property type="nucleotide sequence ID" value="NZ_CP019646.1"/>
</dbReference>
<dbReference type="STRING" id="1851148.SMSP2_01523"/>
<protein>
    <submittedName>
        <fullName evidence="7">MscS family inner membrane protein YnaI</fullName>
    </submittedName>
</protein>
<dbReference type="AlphaFoldDB" id="A0A1Q2MF33"/>
<feature type="transmembrane region" description="Helical" evidence="5">
    <location>
        <begin position="141"/>
        <end position="162"/>
    </location>
</feature>
<dbReference type="Pfam" id="PF00924">
    <property type="entry name" value="MS_channel_2nd"/>
    <property type="match status" value="1"/>
</dbReference>
<dbReference type="Gene3D" id="2.30.30.60">
    <property type="match status" value="1"/>
</dbReference>
<evidence type="ECO:0000259" key="6">
    <source>
        <dbReference type="Pfam" id="PF00924"/>
    </source>
</evidence>
<feature type="transmembrane region" description="Helical" evidence="5">
    <location>
        <begin position="168"/>
        <end position="187"/>
    </location>
</feature>
<evidence type="ECO:0000313" key="8">
    <source>
        <dbReference type="Proteomes" id="UP000188181"/>
    </source>
</evidence>
<evidence type="ECO:0000313" key="7">
    <source>
        <dbReference type="EMBL" id="AQQ71158.1"/>
    </source>
</evidence>
<evidence type="ECO:0000256" key="2">
    <source>
        <dbReference type="ARBA" id="ARBA00022692"/>
    </source>
</evidence>
<dbReference type="InterPro" id="IPR010920">
    <property type="entry name" value="LSM_dom_sf"/>
</dbReference>
<dbReference type="EMBL" id="CP019646">
    <property type="protein sequence ID" value="AQQ71158.1"/>
    <property type="molecule type" value="Genomic_DNA"/>
</dbReference>
<feature type="transmembrane region" description="Helical" evidence="5">
    <location>
        <begin position="20"/>
        <end position="43"/>
    </location>
</feature>
<dbReference type="Gene3D" id="1.10.287.1260">
    <property type="match status" value="1"/>
</dbReference>
<dbReference type="PANTHER" id="PTHR30566:SF25">
    <property type="entry name" value="INNER MEMBRANE PROTEIN"/>
    <property type="match status" value="1"/>
</dbReference>
<proteinExistence type="predicted"/>
<evidence type="ECO:0000256" key="4">
    <source>
        <dbReference type="ARBA" id="ARBA00023136"/>
    </source>
</evidence>
<feature type="domain" description="Mechanosensitive ion channel MscS" evidence="6">
    <location>
        <begin position="190"/>
        <end position="256"/>
    </location>
</feature>
<keyword evidence="3 5" id="KW-1133">Transmembrane helix</keyword>
<reference evidence="8" key="1">
    <citation type="submission" date="2017-02" db="EMBL/GenBank/DDBJ databases">
        <title>Comparative genomics and description of representatives of a novel lineage of planctomycetes thriving in anoxic sediments.</title>
        <authorList>
            <person name="Spring S."/>
            <person name="Bunk B."/>
            <person name="Sproer C."/>
        </authorList>
    </citation>
    <scope>NUCLEOTIDE SEQUENCE [LARGE SCALE GENOMIC DNA]</scope>
    <source>
        <strain evidence="8">SM-Chi-D1</strain>
    </source>
</reference>
<dbReference type="GO" id="GO:0016020">
    <property type="term" value="C:membrane"/>
    <property type="evidence" value="ECO:0007669"/>
    <property type="project" value="UniProtKB-SubCell"/>
</dbReference>
<dbReference type="InterPro" id="IPR023408">
    <property type="entry name" value="MscS_beta-dom_sf"/>
</dbReference>
<feature type="transmembrane region" description="Helical" evidence="5">
    <location>
        <begin position="94"/>
        <end position="114"/>
    </location>
</feature>
<sequence>MTYLAVIDQFTQWLDSIKYYAVFFIALMLAAFIINFILFKVMQRMGDRIRYLPCNSFTKHCSKPLKWVLILTALSIFIKFTPMKSGTADIVSHFMTLAIIAVGAWLIIKLTYVLDDFVTARFSVDKKDNLRARKVQTQLHVTKRIIIVIVSTIAIGAMLMTFENIRQIGTAILASAGIIGIIVGMAAQRTLGNFIAGLQIAFTQPIRIDDVVIVENEWGRIEEINLTYVVVKIWDQRRLIVPINYFIENSFQNWTRTSSDILGTVYIYTDYRVPVEAIRKQLQSILEESEHWDKKVCVLQVTNATESSVELRALMSAQDASTAWTLRCQVREKLIEFIRDEYSQSLPRTRIEMEKPEQPKA</sequence>
<dbReference type="SUPFAM" id="SSF50182">
    <property type="entry name" value="Sm-like ribonucleoproteins"/>
    <property type="match status" value="1"/>
</dbReference>
<keyword evidence="4 5" id="KW-0472">Membrane</keyword>
<dbReference type="InterPro" id="IPR006685">
    <property type="entry name" value="MscS_channel_2nd"/>
</dbReference>
<keyword evidence="8" id="KW-1185">Reference proteome</keyword>
<dbReference type="GO" id="GO:0008381">
    <property type="term" value="F:mechanosensitive monoatomic ion channel activity"/>
    <property type="evidence" value="ECO:0007669"/>
    <property type="project" value="UniProtKB-ARBA"/>
</dbReference>
<name>A0A1Q2MF33_9BACT</name>
<comment type="subcellular location">
    <subcellularLocation>
        <location evidence="1">Membrane</location>
    </subcellularLocation>
</comment>
<organism evidence="7 8">
    <name type="scientific">Limihaloglobus sulfuriphilus</name>
    <dbReference type="NCBI Taxonomy" id="1851148"/>
    <lineage>
        <taxon>Bacteria</taxon>
        <taxon>Pseudomonadati</taxon>
        <taxon>Planctomycetota</taxon>
        <taxon>Phycisphaerae</taxon>
        <taxon>Sedimentisphaerales</taxon>
        <taxon>Sedimentisphaeraceae</taxon>
        <taxon>Limihaloglobus</taxon>
    </lineage>
</organism>
<dbReference type="PANTHER" id="PTHR30566">
    <property type="entry name" value="YNAI-RELATED MECHANOSENSITIVE ION CHANNEL"/>
    <property type="match status" value="1"/>
</dbReference>
<evidence type="ECO:0000256" key="5">
    <source>
        <dbReference type="SAM" id="Phobius"/>
    </source>
</evidence>
<dbReference type="KEGG" id="pbas:SMSP2_01523"/>
<dbReference type="Proteomes" id="UP000188181">
    <property type="component" value="Chromosome"/>
</dbReference>
<evidence type="ECO:0000256" key="1">
    <source>
        <dbReference type="ARBA" id="ARBA00004370"/>
    </source>
</evidence>
<accession>A0A1Q2MF33</accession>
<evidence type="ECO:0000256" key="3">
    <source>
        <dbReference type="ARBA" id="ARBA00022989"/>
    </source>
</evidence>